<feature type="compositionally biased region" description="Polar residues" evidence="1">
    <location>
        <begin position="25"/>
        <end position="43"/>
    </location>
</feature>
<reference evidence="3" key="1">
    <citation type="submission" date="2024-04" db="EMBL/GenBank/DDBJ databases">
        <authorList>
            <person name="Shaw F."/>
            <person name="Minotto A."/>
        </authorList>
    </citation>
    <scope>NUCLEOTIDE SEQUENCE [LARGE SCALE GENOMIC DNA]</scope>
</reference>
<name>A0ABP1DR25_9APHY</name>
<dbReference type="Proteomes" id="UP001497453">
    <property type="component" value="Chromosome 5"/>
</dbReference>
<proteinExistence type="predicted"/>
<evidence type="ECO:0000256" key="1">
    <source>
        <dbReference type="SAM" id="MobiDB-lite"/>
    </source>
</evidence>
<gene>
    <name evidence="2" type="ORF">GFSPODELE1_LOCUS7395</name>
</gene>
<sequence length="168" mass="18644">MIYNSLIPVSRILLRWRRKVRAVCSNENDTPLSKSSTTFQSKQPESESGAALHSDGWQDNCVPLKPLLYPHRQTATAAVGNANEASSPPPLIKVVDCPAKDRQGLSHEDETNSKVDRDVISSSQYDDTDNTANAETLLSDRCLVEKIFNGPQISQLEHTLNELGEKFH</sequence>
<protein>
    <submittedName>
        <fullName evidence="2">Uncharacterized protein</fullName>
    </submittedName>
</protein>
<keyword evidence="3" id="KW-1185">Reference proteome</keyword>
<evidence type="ECO:0000313" key="2">
    <source>
        <dbReference type="EMBL" id="CAL1709538.1"/>
    </source>
</evidence>
<accession>A0ABP1DR25</accession>
<dbReference type="EMBL" id="OZ037948">
    <property type="protein sequence ID" value="CAL1709538.1"/>
    <property type="molecule type" value="Genomic_DNA"/>
</dbReference>
<feature type="region of interest" description="Disordered" evidence="1">
    <location>
        <begin position="25"/>
        <end position="54"/>
    </location>
</feature>
<organism evidence="2 3">
    <name type="scientific">Somion occarium</name>
    <dbReference type="NCBI Taxonomy" id="3059160"/>
    <lineage>
        <taxon>Eukaryota</taxon>
        <taxon>Fungi</taxon>
        <taxon>Dikarya</taxon>
        <taxon>Basidiomycota</taxon>
        <taxon>Agaricomycotina</taxon>
        <taxon>Agaricomycetes</taxon>
        <taxon>Polyporales</taxon>
        <taxon>Cerrenaceae</taxon>
        <taxon>Somion</taxon>
    </lineage>
</organism>
<evidence type="ECO:0000313" key="3">
    <source>
        <dbReference type="Proteomes" id="UP001497453"/>
    </source>
</evidence>